<evidence type="ECO:0000256" key="2">
    <source>
        <dbReference type="ARBA" id="ARBA00023277"/>
    </source>
</evidence>
<organism evidence="4">
    <name type="scientific">bioreactor metagenome</name>
    <dbReference type="NCBI Taxonomy" id="1076179"/>
    <lineage>
        <taxon>unclassified sequences</taxon>
        <taxon>metagenomes</taxon>
        <taxon>ecological metagenomes</taxon>
    </lineage>
</organism>
<sequence>MENYNSYLTERNNEKSAHIDRMSAYEIAKLINDEDKTVAFAVEKELINIAAAIDAIAERIKAGGRLIYIGAGTSGRLGVLDAAECPPTYGVSKETVMGILAGGYGALVASSEGAEDSAEQGIADVKAAGLCAKDALFGISASGSAGYVNGSVKYAKELGALTVGLSCHGSSTLSSLCDIAITPAVGPEVISGSTRMKAATAQKMVLTTISTGVMVKLGRVHGNMMVYMNPANVKLRNRAQRMIEAETGATATDARAVLEKAGYDIKKAIDLLKAK</sequence>
<dbReference type="NCBIfam" id="TIGR00274">
    <property type="entry name" value="N-acetylmuramic acid 6-phosphate etherase"/>
    <property type="match status" value="1"/>
</dbReference>
<evidence type="ECO:0000256" key="1">
    <source>
        <dbReference type="ARBA" id="ARBA00023239"/>
    </source>
</evidence>
<dbReference type="GO" id="GO:0097367">
    <property type="term" value="F:carbohydrate derivative binding"/>
    <property type="evidence" value="ECO:0007669"/>
    <property type="project" value="InterPro"/>
</dbReference>
<name>A0A645BG70_9ZZZZ</name>
<dbReference type="InterPro" id="IPR005488">
    <property type="entry name" value="Etherase_MurQ"/>
</dbReference>
<dbReference type="GO" id="GO:0016835">
    <property type="term" value="F:carbon-oxygen lyase activity"/>
    <property type="evidence" value="ECO:0007669"/>
    <property type="project" value="InterPro"/>
</dbReference>
<dbReference type="HAMAP" id="MF_00068">
    <property type="entry name" value="MurQ"/>
    <property type="match status" value="1"/>
</dbReference>
<dbReference type="PROSITE" id="PS01272">
    <property type="entry name" value="GCKR"/>
    <property type="match status" value="1"/>
</dbReference>
<proteinExistence type="inferred from homology"/>
<dbReference type="FunFam" id="3.40.50.10490:FF:000014">
    <property type="entry name" value="N-acetylmuramic acid 6-phosphate etherase"/>
    <property type="match status" value="1"/>
</dbReference>
<dbReference type="NCBIfam" id="NF003915">
    <property type="entry name" value="PRK05441.1"/>
    <property type="match status" value="1"/>
</dbReference>
<dbReference type="Gene3D" id="3.40.50.10490">
    <property type="entry name" value="Glucose-6-phosphate isomerase like protein, domain 1"/>
    <property type="match status" value="1"/>
</dbReference>
<dbReference type="InterPro" id="IPR005486">
    <property type="entry name" value="Glucokinase_regulatory_CS"/>
</dbReference>
<dbReference type="GO" id="GO:0016803">
    <property type="term" value="F:ether hydrolase activity"/>
    <property type="evidence" value="ECO:0007669"/>
    <property type="project" value="TreeGrafter"/>
</dbReference>
<protein>
    <submittedName>
        <fullName evidence="4">N-acetylmuramic acid 6-phosphate etherase</fullName>
        <ecNumber evidence="4">4.2.1.126</ecNumber>
    </submittedName>
</protein>
<dbReference type="InterPro" id="IPR001347">
    <property type="entry name" value="SIS_dom"/>
</dbReference>
<dbReference type="PROSITE" id="PS51464">
    <property type="entry name" value="SIS"/>
    <property type="match status" value="1"/>
</dbReference>
<comment type="caution">
    <text evidence="4">The sequence shown here is derived from an EMBL/GenBank/DDBJ whole genome shotgun (WGS) entry which is preliminary data.</text>
</comment>
<dbReference type="Pfam" id="PF22645">
    <property type="entry name" value="GKRP_SIS_N"/>
    <property type="match status" value="1"/>
</dbReference>
<dbReference type="NCBIfam" id="NF009222">
    <property type="entry name" value="PRK12570.1"/>
    <property type="match status" value="1"/>
</dbReference>
<reference evidence="4" key="1">
    <citation type="submission" date="2019-08" db="EMBL/GenBank/DDBJ databases">
        <authorList>
            <person name="Kucharzyk K."/>
            <person name="Murdoch R.W."/>
            <person name="Higgins S."/>
            <person name="Loffler F."/>
        </authorList>
    </citation>
    <scope>NUCLEOTIDE SEQUENCE</scope>
</reference>
<dbReference type="AlphaFoldDB" id="A0A645BG70"/>
<dbReference type="PANTHER" id="PTHR10088">
    <property type="entry name" value="GLUCOKINASE REGULATORY PROTEIN"/>
    <property type="match status" value="1"/>
</dbReference>
<dbReference type="CDD" id="cd05007">
    <property type="entry name" value="SIS_Etherase"/>
    <property type="match status" value="1"/>
</dbReference>
<dbReference type="InterPro" id="IPR040190">
    <property type="entry name" value="MURQ/GCKR"/>
</dbReference>
<keyword evidence="2" id="KW-0119">Carbohydrate metabolism</keyword>
<evidence type="ECO:0000313" key="4">
    <source>
        <dbReference type="EMBL" id="MPM64439.1"/>
    </source>
</evidence>
<dbReference type="SUPFAM" id="SSF53697">
    <property type="entry name" value="SIS domain"/>
    <property type="match status" value="1"/>
</dbReference>
<feature type="domain" description="SIS" evidence="3">
    <location>
        <begin position="56"/>
        <end position="219"/>
    </location>
</feature>
<dbReference type="GO" id="GO:0046348">
    <property type="term" value="P:amino sugar catabolic process"/>
    <property type="evidence" value="ECO:0007669"/>
    <property type="project" value="InterPro"/>
</dbReference>
<gene>
    <name evidence="4" type="primary">murQ_18</name>
    <name evidence="4" type="ORF">SDC9_111325</name>
</gene>
<dbReference type="EMBL" id="VSSQ01019955">
    <property type="protein sequence ID" value="MPM64439.1"/>
    <property type="molecule type" value="Genomic_DNA"/>
</dbReference>
<evidence type="ECO:0000259" key="3">
    <source>
        <dbReference type="PROSITE" id="PS51464"/>
    </source>
</evidence>
<keyword evidence="1 4" id="KW-0456">Lyase</keyword>
<dbReference type="InterPro" id="IPR046348">
    <property type="entry name" value="SIS_dom_sf"/>
</dbReference>
<dbReference type="GO" id="GO:0009254">
    <property type="term" value="P:peptidoglycan turnover"/>
    <property type="evidence" value="ECO:0007669"/>
    <property type="project" value="TreeGrafter"/>
</dbReference>
<dbReference type="EC" id="4.2.1.126" evidence="4"/>
<dbReference type="Gene3D" id="1.10.8.1080">
    <property type="match status" value="1"/>
</dbReference>
<dbReference type="PANTHER" id="PTHR10088:SF4">
    <property type="entry name" value="GLUCOKINASE REGULATORY PROTEIN"/>
    <property type="match status" value="1"/>
</dbReference>
<accession>A0A645BG70</accession>